<evidence type="ECO:0000313" key="1">
    <source>
        <dbReference type="EMBL" id="KKL04305.1"/>
    </source>
</evidence>
<gene>
    <name evidence="1" type="ORF">LCGC14_2617400</name>
</gene>
<dbReference type="AlphaFoldDB" id="A0A0F9A4B8"/>
<reference evidence="1" key="1">
    <citation type="journal article" date="2015" name="Nature">
        <title>Complex archaea that bridge the gap between prokaryotes and eukaryotes.</title>
        <authorList>
            <person name="Spang A."/>
            <person name="Saw J.H."/>
            <person name="Jorgensen S.L."/>
            <person name="Zaremba-Niedzwiedzka K."/>
            <person name="Martijn J."/>
            <person name="Lind A.E."/>
            <person name="van Eijk R."/>
            <person name="Schleper C."/>
            <person name="Guy L."/>
            <person name="Ettema T.J."/>
        </authorList>
    </citation>
    <scope>NUCLEOTIDE SEQUENCE</scope>
</reference>
<name>A0A0F9A4B8_9ZZZZ</name>
<dbReference type="EMBL" id="LAZR01044578">
    <property type="protein sequence ID" value="KKL04305.1"/>
    <property type="molecule type" value="Genomic_DNA"/>
</dbReference>
<proteinExistence type="predicted"/>
<accession>A0A0F9A4B8</accession>
<comment type="caution">
    <text evidence="1">The sequence shown here is derived from an EMBL/GenBank/DDBJ whole genome shotgun (WGS) entry which is preliminary data.</text>
</comment>
<sequence>MRSLATLVVLILAFHLSAQVYDHPNYSLTSHPTLAIISVERWDDQMVLTLSLKNERYSGEFCIDSNTVLRNSLGKDEYKLVSMEGITACPEVYRFKTIGERITIILEFPAIPDDVNYIDLIENCDENCVTLKYILLDEELNSSLNEGIRLITFRERDHLYLYPPLMGLD</sequence>
<protein>
    <submittedName>
        <fullName evidence="1">Uncharacterized protein</fullName>
    </submittedName>
</protein>
<organism evidence="1">
    <name type="scientific">marine sediment metagenome</name>
    <dbReference type="NCBI Taxonomy" id="412755"/>
    <lineage>
        <taxon>unclassified sequences</taxon>
        <taxon>metagenomes</taxon>
        <taxon>ecological metagenomes</taxon>
    </lineage>
</organism>